<sequence>MLLLSASFLTVSALFANGGLAQVAGTHTDLPRWCGKAYEAGSPSFNPTGESTPPPASASQLLYVQVEPRYSIYIGRKHFPLGGQRSALNSTDNLFDFPLHLLGSPRMEPYTITLSGISLDGLQKFSAKTEVFYLPEKSTGSVTKIDNLNGGLLFRGAGTKNAFESVIPYGFYGDYSGYFEVNNSNIQAYYDQGFNVVHLVTSFVDGPLAPTLDYLDDIGLKFIYDMRGSFMNLTSVAYQVPLVKDYKSFLMYYTGDEPDGWEYALNSTTLAYNLITSMDKYHPVSLVLNCQDFYYGNYAAGADTILQDTYPIGINSTYSIPFNTYCNFTHGDCGCDNCIGSLFDVSNRLDDLSTYQQWLGEWRKPLWSVLQAFDGEGYWQRLPTDMETWVMALLSLVMERRESRAGFI</sequence>
<dbReference type="EMBL" id="KZ613548">
    <property type="protein sequence ID" value="PMD12522.1"/>
    <property type="molecule type" value="Genomic_DNA"/>
</dbReference>
<feature type="chain" id="PRO_5014445934" evidence="1">
    <location>
        <begin position="22"/>
        <end position="408"/>
    </location>
</feature>
<proteinExistence type="predicted"/>
<dbReference type="OrthoDB" id="2338662at2759"/>
<keyword evidence="3" id="KW-1185">Reference proteome</keyword>
<dbReference type="Proteomes" id="UP000235672">
    <property type="component" value="Unassembled WGS sequence"/>
</dbReference>
<dbReference type="AlphaFoldDB" id="A0A2J6PEQ5"/>
<dbReference type="STRING" id="1745343.A0A2J6PEQ5"/>
<evidence type="ECO:0000313" key="3">
    <source>
        <dbReference type="Proteomes" id="UP000235672"/>
    </source>
</evidence>
<keyword evidence="1" id="KW-0732">Signal</keyword>
<protein>
    <submittedName>
        <fullName evidence="2">Uncharacterized protein</fullName>
    </submittedName>
</protein>
<accession>A0A2J6PEQ5</accession>
<evidence type="ECO:0000313" key="2">
    <source>
        <dbReference type="EMBL" id="PMD12522.1"/>
    </source>
</evidence>
<evidence type="ECO:0000256" key="1">
    <source>
        <dbReference type="SAM" id="SignalP"/>
    </source>
</evidence>
<name>A0A2J6PEQ5_9HELO</name>
<feature type="signal peptide" evidence="1">
    <location>
        <begin position="1"/>
        <end position="21"/>
    </location>
</feature>
<gene>
    <name evidence="2" type="ORF">NA56DRAFT_695438</name>
</gene>
<organism evidence="2 3">
    <name type="scientific">Hyaloscypha hepaticicola</name>
    <dbReference type="NCBI Taxonomy" id="2082293"/>
    <lineage>
        <taxon>Eukaryota</taxon>
        <taxon>Fungi</taxon>
        <taxon>Dikarya</taxon>
        <taxon>Ascomycota</taxon>
        <taxon>Pezizomycotina</taxon>
        <taxon>Leotiomycetes</taxon>
        <taxon>Helotiales</taxon>
        <taxon>Hyaloscyphaceae</taxon>
        <taxon>Hyaloscypha</taxon>
    </lineage>
</organism>
<reference evidence="2 3" key="1">
    <citation type="submission" date="2016-05" db="EMBL/GenBank/DDBJ databases">
        <title>A degradative enzymes factory behind the ericoid mycorrhizal symbiosis.</title>
        <authorList>
            <consortium name="DOE Joint Genome Institute"/>
            <person name="Martino E."/>
            <person name="Morin E."/>
            <person name="Grelet G."/>
            <person name="Kuo A."/>
            <person name="Kohler A."/>
            <person name="Daghino S."/>
            <person name="Barry K."/>
            <person name="Choi C."/>
            <person name="Cichocki N."/>
            <person name="Clum A."/>
            <person name="Copeland A."/>
            <person name="Hainaut M."/>
            <person name="Haridas S."/>
            <person name="Labutti K."/>
            <person name="Lindquist E."/>
            <person name="Lipzen A."/>
            <person name="Khouja H.-R."/>
            <person name="Murat C."/>
            <person name="Ohm R."/>
            <person name="Olson A."/>
            <person name="Spatafora J."/>
            <person name="Veneault-Fourrey C."/>
            <person name="Henrissat B."/>
            <person name="Grigoriev I."/>
            <person name="Martin F."/>
            <person name="Perotto S."/>
        </authorList>
    </citation>
    <scope>NUCLEOTIDE SEQUENCE [LARGE SCALE GENOMIC DNA]</scope>
    <source>
        <strain evidence="2 3">UAMH 7357</strain>
    </source>
</reference>